<comment type="catalytic activity">
    <reaction evidence="9">
        <text>L-ornithine + NADPH + O2 = N(5)-hydroxy-L-ornithine + NADP(+) + H2O</text>
        <dbReference type="Rhea" id="RHEA:41508"/>
        <dbReference type="ChEBI" id="CHEBI:15377"/>
        <dbReference type="ChEBI" id="CHEBI:15379"/>
        <dbReference type="ChEBI" id="CHEBI:46911"/>
        <dbReference type="ChEBI" id="CHEBI:57783"/>
        <dbReference type="ChEBI" id="CHEBI:58349"/>
        <dbReference type="ChEBI" id="CHEBI:78275"/>
        <dbReference type="EC" id="1.14.13.196"/>
    </reaction>
</comment>
<comment type="pathway">
    <text evidence="2">Siderophore biosynthesis.</text>
</comment>
<evidence type="ECO:0000256" key="9">
    <source>
        <dbReference type="ARBA" id="ARBA00047598"/>
    </source>
</evidence>
<evidence type="ECO:0000256" key="11">
    <source>
        <dbReference type="SAM" id="MobiDB-lite"/>
    </source>
</evidence>
<dbReference type="SUPFAM" id="SSF51905">
    <property type="entry name" value="FAD/NAD(P)-binding domain"/>
    <property type="match status" value="1"/>
</dbReference>
<evidence type="ECO:0000256" key="1">
    <source>
        <dbReference type="ARBA" id="ARBA00001974"/>
    </source>
</evidence>
<evidence type="ECO:0000256" key="3">
    <source>
        <dbReference type="ARBA" id="ARBA00007588"/>
    </source>
</evidence>
<evidence type="ECO:0000313" key="13">
    <source>
        <dbReference type="Proteomes" id="UP000256328"/>
    </source>
</evidence>
<gene>
    <name evidence="12" type="ORF">BP5796_05246</name>
</gene>
<feature type="compositionally biased region" description="Polar residues" evidence="11">
    <location>
        <begin position="1"/>
        <end position="11"/>
    </location>
</feature>
<reference evidence="12 13" key="1">
    <citation type="journal article" date="2018" name="IMA Fungus">
        <title>IMA Genome-F 9: Draft genome sequence of Annulohypoxylon stygium, Aspergillus mulundensis, Berkeleyomyces basicola (syn. Thielaviopsis basicola), Ceratocystis smalleyi, two Cercospora beticola strains, Coleophoma cylindrospora, Fusarium fracticaudum, Phialophora cf. hyalina, and Morchella septimelata.</title>
        <authorList>
            <person name="Wingfield B.D."/>
            <person name="Bills G.F."/>
            <person name="Dong Y."/>
            <person name="Huang W."/>
            <person name="Nel W.J."/>
            <person name="Swalarsk-Parry B.S."/>
            <person name="Vaghefi N."/>
            <person name="Wilken P.M."/>
            <person name="An Z."/>
            <person name="de Beer Z.W."/>
            <person name="De Vos L."/>
            <person name="Chen L."/>
            <person name="Duong T.A."/>
            <person name="Gao Y."/>
            <person name="Hammerbacher A."/>
            <person name="Kikkert J.R."/>
            <person name="Li Y."/>
            <person name="Li H."/>
            <person name="Li K."/>
            <person name="Li Q."/>
            <person name="Liu X."/>
            <person name="Ma X."/>
            <person name="Naidoo K."/>
            <person name="Pethybridge S.J."/>
            <person name="Sun J."/>
            <person name="Steenkamp E.T."/>
            <person name="van der Nest M.A."/>
            <person name="van Wyk S."/>
            <person name="Wingfield M.J."/>
            <person name="Xiong C."/>
            <person name="Yue Q."/>
            <person name="Zhang X."/>
        </authorList>
    </citation>
    <scope>NUCLEOTIDE SEQUENCE [LARGE SCALE GENOMIC DNA]</scope>
    <source>
        <strain evidence="12 13">BP5796</strain>
    </source>
</reference>
<organism evidence="12 13">
    <name type="scientific">Coleophoma crateriformis</name>
    <dbReference type="NCBI Taxonomy" id="565419"/>
    <lineage>
        <taxon>Eukaryota</taxon>
        <taxon>Fungi</taxon>
        <taxon>Dikarya</taxon>
        <taxon>Ascomycota</taxon>
        <taxon>Pezizomycotina</taxon>
        <taxon>Leotiomycetes</taxon>
        <taxon>Helotiales</taxon>
        <taxon>Dermateaceae</taxon>
        <taxon>Coleophoma</taxon>
    </lineage>
</organism>
<sequence length="484" mass="53151">MAPSAISPTRSEATHGENLEIPTPMNGHTMTPNEEIPSSLAPQNPSDEELDLICVGFGPASLAIAIALHDAHTASPLTPRPKVLFLEKQSQFAWHAGMQLPGAKMQISFLKDLATPRDPTSRFTFTNYLHQNGRLNHFINLGTFLPSRAEYEDYLRWCASHFSDTVQYNQEVSGVTSATNGPDGKVTSFSVTSRDVTGGHYISRKARNVVIAAGGKPVLPEVFQGLKHIAHSSQYASTITQISERECTRSPSFAVIGSGQSAAEIFNNLWSRFPNSQIRLVIRGASLRQSDDSPFVNEIFDPDRVDGIYAQSPSERAAALALDRGTNYGVVRLTLLEHLYDEMYQQRLREPDSSKWRCQILPQRNVTSATQGDNGEVVMHLSSKSGEEVLKADYVFAATGYQRNAHEEMLSSLSGLLPEKAEAGARLPVSREYKVLYDTEKIDKAAGIWLQGCNEATHGLSDTLLSILAIRSGELVQSIFGQQS</sequence>
<dbReference type="InterPro" id="IPR025700">
    <property type="entry name" value="Lys/Orn_oxygenase"/>
</dbReference>
<dbReference type="Gene3D" id="3.50.50.60">
    <property type="entry name" value="FAD/NAD(P)-binding domain"/>
    <property type="match status" value="1"/>
</dbReference>
<evidence type="ECO:0000256" key="8">
    <source>
        <dbReference type="ARBA" id="ARBA00023002"/>
    </source>
</evidence>
<evidence type="ECO:0000313" key="12">
    <source>
        <dbReference type="EMBL" id="RDW80548.1"/>
    </source>
</evidence>
<keyword evidence="13" id="KW-1185">Reference proteome</keyword>
<evidence type="ECO:0000256" key="2">
    <source>
        <dbReference type="ARBA" id="ARBA00004924"/>
    </source>
</evidence>
<dbReference type="OrthoDB" id="3519933at2759"/>
<dbReference type="EC" id="1.14.13.196" evidence="4"/>
<evidence type="ECO:0000256" key="7">
    <source>
        <dbReference type="ARBA" id="ARBA00022857"/>
    </source>
</evidence>
<comment type="similarity">
    <text evidence="3">Belongs to the lysine N(6)-hydroxylase/L-ornithine N(5)-oxygenase family.</text>
</comment>
<evidence type="ECO:0000256" key="6">
    <source>
        <dbReference type="ARBA" id="ARBA00022827"/>
    </source>
</evidence>
<comment type="catalytic activity">
    <reaction evidence="10">
        <text>L-ornithine + NADH + O2 = N(5)-hydroxy-L-ornithine + NAD(+) + H2O</text>
        <dbReference type="Rhea" id="RHEA:41512"/>
        <dbReference type="ChEBI" id="CHEBI:15377"/>
        <dbReference type="ChEBI" id="CHEBI:15379"/>
        <dbReference type="ChEBI" id="CHEBI:46911"/>
        <dbReference type="ChEBI" id="CHEBI:57540"/>
        <dbReference type="ChEBI" id="CHEBI:57945"/>
        <dbReference type="ChEBI" id="CHEBI:78275"/>
        <dbReference type="EC" id="1.14.13.196"/>
    </reaction>
</comment>
<dbReference type="PRINTS" id="PR00368">
    <property type="entry name" value="FADPNR"/>
</dbReference>
<dbReference type="InterPro" id="IPR036188">
    <property type="entry name" value="FAD/NAD-bd_sf"/>
</dbReference>
<evidence type="ECO:0000256" key="10">
    <source>
        <dbReference type="ARBA" id="ARBA00049248"/>
    </source>
</evidence>
<dbReference type="PANTHER" id="PTHR42802">
    <property type="entry name" value="MONOOXYGENASE"/>
    <property type="match status" value="1"/>
</dbReference>
<dbReference type="GO" id="GO:0016491">
    <property type="term" value="F:oxidoreductase activity"/>
    <property type="evidence" value="ECO:0007669"/>
    <property type="project" value="UniProtKB-KW"/>
</dbReference>
<keyword evidence="7" id="KW-0521">NADP</keyword>
<dbReference type="AlphaFoldDB" id="A0A3D8S2Q4"/>
<dbReference type="Proteomes" id="UP000256328">
    <property type="component" value="Unassembled WGS sequence"/>
</dbReference>
<protein>
    <recommendedName>
        <fullName evidence="4">L-ornithine N(5)-monooxygenase [NAD(P)H]</fullName>
        <ecNumber evidence="4">1.14.13.196</ecNumber>
    </recommendedName>
</protein>
<feature type="region of interest" description="Disordered" evidence="11">
    <location>
        <begin position="1"/>
        <end position="45"/>
    </location>
</feature>
<name>A0A3D8S2Q4_9HELO</name>
<dbReference type="Pfam" id="PF13434">
    <property type="entry name" value="Lys_Orn_oxgnase"/>
    <property type="match status" value="1"/>
</dbReference>
<keyword evidence="6" id="KW-0274">FAD</keyword>
<accession>A0A3D8S2Q4</accession>
<evidence type="ECO:0000256" key="5">
    <source>
        <dbReference type="ARBA" id="ARBA00022630"/>
    </source>
</evidence>
<keyword evidence="8" id="KW-0560">Oxidoreductase</keyword>
<comment type="caution">
    <text evidence="12">The sequence shown here is derived from an EMBL/GenBank/DDBJ whole genome shotgun (WGS) entry which is preliminary data.</text>
</comment>
<evidence type="ECO:0000256" key="4">
    <source>
        <dbReference type="ARBA" id="ARBA00012881"/>
    </source>
</evidence>
<dbReference type="EMBL" id="PDLN01000007">
    <property type="protein sequence ID" value="RDW80548.1"/>
    <property type="molecule type" value="Genomic_DNA"/>
</dbReference>
<dbReference type="PANTHER" id="PTHR42802:SF1">
    <property type="entry name" value="L-ORNITHINE N(5)-MONOOXYGENASE"/>
    <property type="match status" value="1"/>
</dbReference>
<dbReference type="GO" id="GO:0006879">
    <property type="term" value="P:intracellular iron ion homeostasis"/>
    <property type="evidence" value="ECO:0007669"/>
    <property type="project" value="TreeGrafter"/>
</dbReference>
<comment type="cofactor">
    <cofactor evidence="1">
        <name>FAD</name>
        <dbReference type="ChEBI" id="CHEBI:57692"/>
    </cofactor>
</comment>
<keyword evidence="5" id="KW-0285">Flavoprotein</keyword>
<proteinExistence type="inferred from homology"/>